<evidence type="ECO:0000259" key="1">
    <source>
        <dbReference type="Pfam" id="PF09361"/>
    </source>
</evidence>
<keyword evidence="3" id="KW-1185">Reference proteome</keyword>
<reference evidence="2" key="1">
    <citation type="submission" date="2022-08" db="EMBL/GenBank/DDBJ databases">
        <title>Microvirga terrae sp. nov., isolated from soil.</title>
        <authorList>
            <person name="Kim K.H."/>
            <person name="Seo Y.L."/>
            <person name="Kim J.M."/>
            <person name="Lee J.K."/>
            <person name="Han D.M."/>
            <person name="Jeon C.O."/>
        </authorList>
    </citation>
    <scope>NUCLEOTIDE SEQUENCE</scope>
    <source>
        <strain evidence="2">R24</strain>
        <plasmid evidence="2">pR24_1</plasmid>
    </source>
</reference>
<feature type="domain" description="Phasin" evidence="1">
    <location>
        <begin position="63"/>
        <end position="160"/>
    </location>
</feature>
<protein>
    <submittedName>
        <fullName evidence="2">Phasin family protein</fullName>
    </submittedName>
</protein>
<dbReference type="EMBL" id="CP102846">
    <property type="protein sequence ID" value="UVF22358.1"/>
    <property type="molecule type" value="Genomic_DNA"/>
</dbReference>
<dbReference type="InterPro" id="IPR018968">
    <property type="entry name" value="Phasin"/>
</dbReference>
<organism evidence="2 3">
    <name type="scientific">Microvirga terrae</name>
    <dbReference type="NCBI Taxonomy" id="2740529"/>
    <lineage>
        <taxon>Bacteria</taxon>
        <taxon>Pseudomonadati</taxon>
        <taxon>Pseudomonadota</taxon>
        <taxon>Alphaproteobacteria</taxon>
        <taxon>Hyphomicrobiales</taxon>
        <taxon>Methylobacteriaceae</taxon>
        <taxon>Microvirga</taxon>
    </lineage>
</organism>
<keyword evidence="2" id="KW-0614">Plasmid</keyword>
<accession>A0ABY5RZB8</accession>
<dbReference type="Pfam" id="PF09361">
    <property type="entry name" value="Phasin_2"/>
    <property type="match status" value="1"/>
</dbReference>
<gene>
    <name evidence="2" type="ORF">HPT29_027150</name>
</gene>
<evidence type="ECO:0000313" key="2">
    <source>
        <dbReference type="EMBL" id="UVF22358.1"/>
    </source>
</evidence>
<name>A0ABY5RZB8_9HYPH</name>
<geneLocation type="plasmid" evidence="2 3">
    <name>pR24_1</name>
</geneLocation>
<dbReference type="RefSeq" id="WP_173945182.1">
    <property type="nucleotide sequence ID" value="NZ_CP102846.1"/>
</dbReference>
<dbReference type="Proteomes" id="UP001017257">
    <property type="component" value="Plasmid pR24_1"/>
</dbReference>
<proteinExistence type="predicted"/>
<sequence>MSVAHNTTNKANDRAEGRGEYIHAKVEETQDAMRSGLNSVSEHTRRFTDQVTQAYGITGEGREELTRQGAQSLEMMTQASTMLTRGVQDLSREWFSLTQERLQKNLDDFGVLARCQSLPDVVAAQSTIMRHNLEQTIEGTRRIAEVATRVANEAGQTLKAETKKASRVA</sequence>
<evidence type="ECO:0000313" key="3">
    <source>
        <dbReference type="Proteomes" id="UP001017257"/>
    </source>
</evidence>